<name>A0A1F7X3N5_9BACT</name>
<accession>A0A1F7X3N5</accession>
<gene>
    <name evidence="1" type="ORF">A2Z67_05200</name>
</gene>
<dbReference type="AlphaFoldDB" id="A0A1F7X3N5"/>
<protein>
    <recommendedName>
        <fullName evidence="3">Four helix bundle protein</fullName>
    </recommendedName>
</protein>
<evidence type="ECO:0000313" key="1">
    <source>
        <dbReference type="EMBL" id="OGM09309.1"/>
    </source>
</evidence>
<reference evidence="1 2" key="1">
    <citation type="journal article" date="2016" name="Nat. Commun.">
        <title>Thousands of microbial genomes shed light on interconnected biogeochemical processes in an aquifer system.</title>
        <authorList>
            <person name="Anantharaman K."/>
            <person name="Brown C.T."/>
            <person name="Hug L.A."/>
            <person name="Sharon I."/>
            <person name="Castelle C.J."/>
            <person name="Probst A.J."/>
            <person name="Thomas B.C."/>
            <person name="Singh A."/>
            <person name="Wilkins M.J."/>
            <person name="Karaoz U."/>
            <person name="Brodie E.L."/>
            <person name="Williams K.H."/>
            <person name="Hubbard S.S."/>
            <person name="Banfield J.F."/>
        </authorList>
    </citation>
    <scope>NUCLEOTIDE SEQUENCE [LARGE SCALE GENOMIC DNA]</scope>
</reference>
<evidence type="ECO:0008006" key="3">
    <source>
        <dbReference type="Google" id="ProtNLM"/>
    </source>
</evidence>
<proteinExistence type="predicted"/>
<organism evidence="1 2">
    <name type="scientific">Candidatus Woesebacteria bacterium RBG_13_36_22</name>
    <dbReference type="NCBI Taxonomy" id="1802478"/>
    <lineage>
        <taxon>Bacteria</taxon>
        <taxon>Candidatus Woeseibacteriota</taxon>
    </lineage>
</organism>
<dbReference type="Proteomes" id="UP000176939">
    <property type="component" value="Unassembled WGS sequence"/>
</dbReference>
<comment type="caution">
    <text evidence="1">The sequence shown here is derived from an EMBL/GenBank/DDBJ whole genome shotgun (WGS) entry which is preliminary data.</text>
</comment>
<dbReference type="EMBL" id="MGFQ01000024">
    <property type="protein sequence ID" value="OGM09309.1"/>
    <property type="molecule type" value="Genomic_DNA"/>
</dbReference>
<sequence>MIDCFDEVFDEVNKQLELITVTSEGLAESKERAANFLVVEAVLIEYLRQIDGELAKRSSLKDATFANKINRVAGKNITERKINIATDEEYASIRESFEELDALREWVKGHIKIFENAHIMYRGFSREDR</sequence>
<evidence type="ECO:0000313" key="2">
    <source>
        <dbReference type="Proteomes" id="UP000176939"/>
    </source>
</evidence>